<proteinExistence type="predicted"/>
<protein>
    <recommendedName>
        <fullName evidence="1">Glycosyltransferase 2-like prokaryotic type domain-containing protein</fullName>
    </recommendedName>
</protein>
<reference evidence="3" key="1">
    <citation type="submission" date="2017-09" db="EMBL/GenBank/DDBJ databases">
        <title>Depth-based differentiation of microbial function through sediment-hosted aquifers and enrichment of novel symbionts in the deep terrestrial subsurface.</title>
        <authorList>
            <person name="Probst A.J."/>
            <person name="Ladd B."/>
            <person name="Jarett J.K."/>
            <person name="Geller-Mcgrath D.E."/>
            <person name="Sieber C.M.K."/>
            <person name="Emerson J.B."/>
            <person name="Anantharaman K."/>
            <person name="Thomas B.C."/>
            <person name="Malmstrom R."/>
            <person name="Stieglmeier M."/>
            <person name="Klingl A."/>
            <person name="Woyke T."/>
            <person name="Ryan C.M."/>
            <person name="Banfield J.F."/>
        </authorList>
    </citation>
    <scope>NUCLEOTIDE SEQUENCE [LARGE SCALE GENOMIC DNA]</scope>
</reference>
<accession>A0A2M7TDM7</accession>
<name>A0A2M7TDM7_UNCKA</name>
<comment type="caution">
    <text evidence="2">The sequence shown here is derived from an EMBL/GenBank/DDBJ whole genome shotgun (WGS) entry which is preliminary data.</text>
</comment>
<dbReference type="EMBL" id="PFNK01000035">
    <property type="protein sequence ID" value="PIZ43550.1"/>
    <property type="molecule type" value="Genomic_DNA"/>
</dbReference>
<dbReference type="AlphaFoldDB" id="A0A2M7TDM7"/>
<gene>
    <name evidence="2" type="ORF">COY33_01300</name>
</gene>
<evidence type="ECO:0000259" key="1">
    <source>
        <dbReference type="Pfam" id="PF10111"/>
    </source>
</evidence>
<dbReference type="Proteomes" id="UP000229915">
    <property type="component" value="Unassembled WGS sequence"/>
</dbReference>
<dbReference type="InterPro" id="IPR029044">
    <property type="entry name" value="Nucleotide-diphossugar_trans"/>
</dbReference>
<evidence type="ECO:0000313" key="3">
    <source>
        <dbReference type="Proteomes" id="UP000229915"/>
    </source>
</evidence>
<evidence type="ECO:0000313" key="2">
    <source>
        <dbReference type="EMBL" id="PIZ43550.1"/>
    </source>
</evidence>
<dbReference type="Gene3D" id="3.90.550.10">
    <property type="entry name" value="Spore Coat Polysaccharide Biosynthesis Protein SpsA, Chain A"/>
    <property type="match status" value="1"/>
</dbReference>
<sequence length="246" mass="27512">MKPELSIIIIDYKSKNLLPNCLRAIKENIKIPHEVILVDNNEENRGFAKGANLGAKKAKGKFLLFLNPDCLIQSGDFSKLVEYLNQHPKTGIVGLKMILKNGAIQPYSFGNKYSLTRSILSKLGAGTSPKNLTPDWVSGGAMIARKNLFEAIGGFDEQFFMYFEDQDLCLRAKKVGHEIALFPEIVVTHLGGEPATGSTYGDVCGQQKMYRESQKKFIQKHYGKAYSLIFRTIRGLWKIVMPHPSS</sequence>
<dbReference type="PANTHER" id="PTHR43179:SF7">
    <property type="entry name" value="RHAMNOSYLTRANSFERASE WBBL"/>
    <property type="match status" value="1"/>
</dbReference>
<dbReference type="PANTHER" id="PTHR43179">
    <property type="entry name" value="RHAMNOSYLTRANSFERASE WBBL"/>
    <property type="match status" value="1"/>
</dbReference>
<organism evidence="2 3">
    <name type="scientific">candidate division WWE3 bacterium CG_4_10_14_0_2_um_filter_42_7</name>
    <dbReference type="NCBI Taxonomy" id="1975073"/>
    <lineage>
        <taxon>Bacteria</taxon>
        <taxon>Katanobacteria</taxon>
    </lineage>
</organism>
<dbReference type="Pfam" id="PF10111">
    <property type="entry name" value="Glyco_tranf_2_2"/>
    <property type="match status" value="1"/>
</dbReference>
<dbReference type="CDD" id="cd04186">
    <property type="entry name" value="GT_2_like_c"/>
    <property type="match status" value="1"/>
</dbReference>
<dbReference type="SUPFAM" id="SSF53448">
    <property type="entry name" value="Nucleotide-diphospho-sugar transferases"/>
    <property type="match status" value="1"/>
</dbReference>
<dbReference type="InterPro" id="IPR019290">
    <property type="entry name" value="GlycosylTrfase-like_prok"/>
</dbReference>
<feature type="domain" description="Glycosyltransferase 2-like prokaryotic type" evidence="1">
    <location>
        <begin position="3"/>
        <end position="179"/>
    </location>
</feature>